<dbReference type="EMBL" id="LR134477">
    <property type="protein sequence ID" value="VEI15844.1"/>
    <property type="molecule type" value="Genomic_DNA"/>
</dbReference>
<feature type="region of interest" description="Disordered" evidence="1">
    <location>
        <begin position="1"/>
        <end position="21"/>
    </location>
</feature>
<protein>
    <submittedName>
        <fullName evidence="2">Transposase and inactivated derivatives</fullName>
    </submittedName>
</protein>
<evidence type="ECO:0000313" key="3">
    <source>
        <dbReference type="EMBL" id="VEI16668.1"/>
    </source>
</evidence>
<dbReference type="Pfam" id="PF13565">
    <property type="entry name" value="HTH_32"/>
    <property type="match status" value="1"/>
</dbReference>
<evidence type="ECO:0000313" key="2">
    <source>
        <dbReference type="EMBL" id="VEI15844.1"/>
    </source>
</evidence>
<feature type="compositionally biased region" description="Low complexity" evidence="1">
    <location>
        <begin position="218"/>
        <end position="239"/>
    </location>
</feature>
<reference evidence="2 5" key="1">
    <citation type="submission" date="2018-12" db="EMBL/GenBank/DDBJ databases">
        <authorList>
            <consortium name="Pathogen Informatics"/>
        </authorList>
    </citation>
    <scope>NUCLEOTIDE SEQUENCE [LARGE SCALE GENOMIC DNA]</scope>
    <source>
        <strain evidence="2 5">NCTC10951</strain>
    </source>
</reference>
<feature type="compositionally biased region" description="Polar residues" evidence="1">
    <location>
        <begin position="194"/>
        <end position="207"/>
    </location>
</feature>
<feature type="region of interest" description="Disordered" evidence="1">
    <location>
        <begin position="128"/>
        <end position="239"/>
    </location>
</feature>
<dbReference type="Proteomes" id="UP000268658">
    <property type="component" value="Chromosome"/>
</dbReference>
<dbReference type="KEGG" id="avc:NCTC10951_01371"/>
<dbReference type="SUPFAM" id="SSF46689">
    <property type="entry name" value="Homeodomain-like"/>
    <property type="match status" value="1"/>
</dbReference>
<evidence type="ECO:0000313" key="5">
    <source>
        <dbReference type="Proteomes" id="UP000268658"/>
    </source>
</evidence>
<dbReference type="Gene3D" id="1.10.10.60">
    <property type="entry name" value="Homeodomain-like"/>
    <property type="match status" value="1"/>
</dbReference>
<dbReference type="EMBL" id="LR134477">
    <property type="protein sequence ID" value="VEI16668.1"/>
    <property type="molecule type" value="Genomic_DNA"/>
</dbReference>
<dbReference type="KEGG" id="avc:NCTC10951_02151"/>
<proteinExistence type="predicted"/>
<gene>
    <name evidence="2" type="ORF">NCTC10951_01371</name>
    <name evidence="3" type="ORF">NCTC10951_01796</name>
    <name evidence="4" type="ORF">NCTC10951_02151</name>
</gene>
<dbReference type="AlphaFoldDB" id="A0A3S4WJM6"/>
<evidence type="ECO:0000313" key="4">
    <source>
        <dbReference type="EMBL" id="VEI17355.1"/>
    </source>
</evidence>
<sequence length="239" mass="26120">MLNHPSDIESPAAMTHRNAPLTPQGRYRLVMRVQSGRPIAHVAAEAGIARATLSKWVARYRQGGTEALEDRSSAPVHRPTQTSAETVDLIEHWRRTHKWSARRISHELAARGTVVSVRTVTRWLDRAGLNRRRDTRPHRAVQPGQQTYRGPFPGPHDPPGRQEGRTHPTRRAAGGPTGAVPLRRRPPSGARQPGSATPTCTPLSTVSPAWPTPRPWMTRGPRPRSASSAGPGPSSPTTA</sequence>
<accession>A0A3S4WJM6</accession>
<evidence type="ECO:0000256" key="1">
    <source>
        <dbReference type="SAM" id="MobiDB-lite"/>
    </source>
</evidence>
<name>A0A3S4WJM6_ACTVI</name>
<feature type="compositionally biased region" description="Basic residues" evidence="1">
    <location>
        <begin position="129"/>
        <end position="139"/>
    </location>
</feature>
<dbReference type="EMBL" id="LR134477">
    <property type="protein sequence ID" value="VEI17355.1"/>
    <property type="molecule type" value="Genomic_DNA"/>
</dbReference>
<dbReference type="KEGG" id="avc:NCTC10951_01796"/>
<dbReference type="InterPro" id="IPR009057">
    <property type="entry name" value="Homeodomain-like_sf"/>
</dbReference>
<organism evidence="2 5">
    <name type="scientific">Actinomyces viscosus</name>
    <dbReference type="NCBI Taxonomy" id="1656"/>
    <lineage>
        <taxon>Bacteria</taxon>
        <taxon>Bacillati</taxon>
        <taxon>Actinomycetota</taxon>
        <taxon>Actinomycetes</taxon>
        <taxon>Actinomycetales</taxon>
        <taxon>Actinomycetaceae</taxon>
        <taxon>Actinomyces</taxon>
    </lineage>
</organism>